<dbReference type="EMBL" id="AKCR02000021">
    <property type="protein sequence ID" value="PKK27142.1"/>
    <property type="molecule type" value="Genomic_DNA"/>
</dbReference>
<organism evidence="13 14">
    <name type="scientific">Columba livia</name>
    <name type="common">Rock dove</name>
    <dbReference type="NCBI Taxonomy" id="8932"/>
    <lineage>
        <taxon>Eukaryota</taxon>
        <taxon>Metazoa</taxon>
        <taxon>Chordata</taxon>
        <taxon>Craniata</taxon>
        <taxon>Vertebrata</taxon>
        <taxon>Euteleostomi</taxon>
        <taxon>Archelosauria</taxon>
        <taxon>Archosauria</taxon>
        <taxon>Dinosauria</taxon>
        <taxon>Saurischia</taxon>
        <taxon>Theropoda</taxon>
        <taxon>Coelurosauria</taxon>
        <taxon>Aves</taxon>
        <taxon>Neognathae</taxon>
        <taxon>Neoaves</taxon>
        <taxon>Columbimorphae</taxon>
        <taxon>Columbiformes</taxon>
        <taxon>Columbidae</taxon>
        <taxon>Columba</taxon>
    </lineage>
</organism>
<keyword evidence="3" id="KW-0812">Transmembrane</keyword>
<proteinExistence type="inferred from homology"/>
<name>A0A2I0MBT9_COLLI</name>
<feature type="domain" description="Fibronectin type-III" evidence="12">
    <location>
        <begin position="219"/>
        <end position="308"/>
    </location>
</feature>
<dbReference type="GO" id="GO:0004896">
    <property type="term" value="F:cytokine receptor activity"/>
    <property type="evidence" value="ECO:0007669"/>
    <property type="project" value="InterPro"/>
</dbReference>
<evidence type="ECO:0000256" key="10">
    <source>
        <dbReference type="ARBA" id="ARBA00023180"/>
    </source>
</evidence>
<gene>
    <name evidence="13" type="primary">IL12RB2</name>
    <name evidence="13" type="ORF">A306_00004205</name>
</gene>
<dbReference type="Gene3D" id="2.60.40.10">
    <property type="entry name" value="Immunoglobulins"/>
    <property type="match status" value="4"/>
</dbReference>
<dbReference type="SUPFAM" id="SSF49265">
    <property type="entry name" value="Fibronectin type III"/>
    <property type="match status" value="3"/>
</dbReference>
<dbReference type="InterPro" id="IPR003529">
    <property type="entry name" value="Hematopoietin_rcpt_Gp130_CS"/>
</dbReference>
<evidence type="ECO:0000256" key="8">
    <source>
        <dbReference type="ARBA" id="ARBA00023157"/>
    </source>
</evidence>
<feature type="region of interest" description="Disordered" evidence="11">
    <location>
        <begin position="389"/>
        <end position="410"/>
    </location>
</feature>
<reference evidence="13 14" key="1">
    <citation type="journal article" date="2013" name="Science">
        <title>Genomic diversity and evolution of the head crest in the rock pigeon.</title>
        <authorList>
            <person name="Shapiro M.D."/>
            <person name="Kronenberg Z."/>
            <person name="Li C."/>
            <person name="Domyan E.T."/>
            <person name="Pan H."/>
            <person name="Campbell M."/>
            <person name="Tan H."/>
            <person name="Huff C.D."/>
            <person name="Hu H."/>
            <person name="Vickrey A.I."/>
            <person name="Nielsen S.C."/>
            <person name="Stringham S.A."/>
            <person name="Hu H."/>
            <person name="Willerslev E."/>
            <person name="Gilbert M.T."/>
            <person name="Yandell M."/>
            <person name="Zhang G."/>
            <person name="Wang J."/>
        </authorList>
    </citation>
    <scope>NUCLEOTIDE SEQUENCE [LARGE SCALE GENOMIC DNA]</scope>
    <source>
        <tissue evidence="13">Blood</tissue>
    </source>
</reference>
<evidence type="ECO:0000256" key="4">
    <source>
        <dbReference type="ARBA" id="ARBA00022729"/>
    </source>
</evidence>
<dbReference type="STRING" id="8932.A0A2I0MBT9"/>
<comment type="subcellular location">
    <subcellularLocation>
        <location evidence="1">Membrane</location>
        <topology evidence="1">Single-pass type I membrane protein</topology>
    </subcellularLocation>
</comment>
<dbReference type="InterPro" id="IPR036116">
    <property type="entry name" value="FN3_sf"/>
</dbReference>
<evidence type="ECO:0000313" key="13">
    <source>
        <dbReference type="EMBL" id="PKK27142.1"/>
    </source>
</evidence>
<dbReference type="PANTHER" id="PTHR48423:SF2">
    <property type="entry name" value="INTERLEUKIN-12 RECEPTOR SUBUNIT BETA-2"/>
    <property type="match status" value="1"/>
</dbReference>
<keyword evidence="5" id="KW-0677">Repeat</keyword>
<dbReference type="InParanoid" id="A0A2I0MBT9"/>
<keyword evidence="9 13" id="KW-0675">Receptor</keyword>
<evidence type="ECO:0000256" key="6">
    <source>
        <dbReference type="ARBA" id="ARBA00022989"/>
    </source>
</evidence>
<evidence type="ECO:0000256" key="9">
    <source>
        <dbReference type="ARBA" id="ARBA00023170"/>
    </source>
</evidence>
<keyword evidence="4" id="KW-0732">Signal</keyword>
<keyword evidence="8" id="KW-1015">Disulfide bond</keyword>
<evidence type="ECO:0000259" key="12">
    <source>
        <dbReference type="PROSITE" id="PS50853"/>
    </source>
</evidence>
<evidence type="ECO:0000256" key="5">
    <source>
        <dbReference type="ARBA" id="ARBA00022737"/>
    </source>
</evidence>
<evidence type="ECO:0000256" key="7">
    <source>
        <dbReference type="ARBA" id="ARBA00023136"/>
    </source>
</evidence>
<evidence type="ECO:0000313" key="14">
    <source>
        <dbReference type="Proteomes" id="UP000053872"/>
    </source>
</evidence>
<keyword evidence="10" id="KW-0325">Glycoprotein</keyword>
<accession>A0A2I0MBT9</accession>
<dbReference type="InterPro" id="IPR052672">
    <property type="entry name" value="Type1_Cytokine_Rcpt_Type2"/>
</dbReference>
<protein>
    <submittedName>
        <fullName evidence="13">Interleukin 12 receptor, beta 2</fullName>
    </submittedName>
</protein>
<feature type="domain" description="Fibronectin type-III" evidence="12">
    <location>
        <begin position="118"/>
        <end position="214"/>
    </location>
</feature>
<keyword evidence="14" id="KW-1185">Reference proteome</keyword>
<dbReference type="Pfam" id="PF00041">
    <property type="entry name" value="fn3"/>
    <property type="match status" value="1"/>
</dbReference>
<dbReference type="InterPro" id="IPR003961">
    <property type="entry name" value="FN3_dom"/>
</dbReference>
<evidence type="ECO:0000256" key="1">
    <source>
        <dbReference type="ARBA" id="ARBA00004479"/>
    </source>
</evidence>
<dbReference type="PROSITE" id="PS50853">
    <property type="entry name" value="FN3"/>
    <property type="match status" value="4"/>
</dbReference>
<evidence type="ECO:0000256" key="2">
    <source>
        <dbReference type="ARBA" id="ARBA00008921"/>
    </source>
</evidence>
<comment type="similarity">
    <text evidence="2">Belongs to the type I cytokine receptor family. Type 2 subfamily.</text>
</comment>
<comment type="caution">
    <text evidence="13">The sequence shown here is derived from an EMBL/GenBank/DDBJ whole genome shotgun (WGS) entry which is preliminary data.</text>
</comment>
<dbReference type="CDD" id="cd00063">
    <property type="entry name" value="FN3"/>
    <property type="match status" value="3"/>
</dbReference>
<dbReference type="Proteomes" id="UP000053872">
    <property type="component" value="Unassembled WGS sequence"/>
</dbReference>
<dbReference type="SMART" id="SM00060">
    <property type="entry name" value="FN3"/>
    <property type="match status" value="4"/>
</dbReference>
<keyword evidence="7" id="KW-0472">Membrane</keyword>
<sequence length="784" mass="85947">MLTTSNGYIEGCGRGNEPASKPPHSAAEICDKGNMTINTGPHVQPGTNIILSCQLNRHTDRCRIAIFFNSFELINNYSSSVSTEFQVHAYGKHMFTCKIVCEHKRKLVCGIDIESGNPPEEPTNVSCIQYGTDGHPTCTWDKGRLTYISTKYVLQLSNGTDVSCVSEESLNQRFGSLALSKLNFDSTYTLVVAASNELGSAFSQPLAFTLTDIVKPHPPNFSVEFDNSSTTNCSFFWHSDTRGLHCRLRYRPLTSHTWSMVESLTSEKCSLGGLEPHTTYEFQVSCKIHPERGLWSSWRGYQTQTPEAAPTGILDVWYRQQDLDSQRQNISLFWKALSTSEARGRILGYTVTFEALGQWSHPAGEAHLTAQTSYTRVTPREGYKVTVTAENSRGKSPPASIITNPGTQDLPPPQQVSAVAVGNSSILVSWKAPASPSVPVGGYVVEWAEMQRDPRPAWVRLPASNLSTVITEHIKDNVCYQISVFALYRDRAGRAASVWGYSRAEAPSAGPQMHMTPRANGIFVSWEAIAAQQQAGCTPGYHMYLQKGDGQGPPDIYGDGDWVTIVLTCSFFIFSACVCSVPPARKLLHSLLSAVMPQWQSKAIPDPANATWAKNYISVKAELSFSSSLFLPSAGSFEEPETTHVEEAFIKTDPLALGDKFFGTIGTGDGSPAGGVEQEEMGYGAVPSTADGDVPEQQLHDLYQRLVEVTEVTELTEHTQPVSDYIANPVTNTAPTYPPVTEDQPELECNPLSIFPTAFLTPVHSYEGNLTLDTVKINCSSFPR</sequence>
<keyword evidence="6" id="KW-1133">Transmembrane helix</keyword>
<evidence type="ECO:0000256" key="3">
    <source>
        <dbReference type="ARBA" id="ARBA00022692"/>
    </source>
</evidence>
<feature type="domain" description="Fibronectin type-III" evidence="12">
    <location>
        <begin position="412"/>
        <end position="507"/>
    </location>
</feature>
<evidence type="ECO:0000256" key="11">
    <source>
        <dbReference type="SAM" id="MobiDB-lite"/>
    </source>
</evidence>
<dbReference type="InterPro" id="IPR013783">
    <property type="entry name" value="Ig-like_fold"/>
</dbReference>
<dbReference type="PANTHER" id="PTHR48423">
    <property type="entry name" value="INTERLEUKIN-27 RECEPTOR SUBUNIT ALPHA"/>
    <property type="match status" value="1"/>
</dbReference>
<dbReference type="GO" id="GO:0005886">
    <property type="term" value="C:plasma membrane"/>
    <property type="evidence" value="ECO:0007669"/>
    <property type="project" value="UniProtKB-ARBA"/>
</dbReference>
<dbReference type="PROSITE" id="PS01353">
    <property type="entry name" value="HEMATOPO_REC_L_F2"/>
    <property type="match status" value="1"/>
</dbReference>
<dbReference type="AlphaFoldDB" id="A0A2I0MBT9"/>
<feature type="domain" description="Fibronectin type-III" evidence="12">
    <location>
        <begin position="309"/>
        <end position="410"/>
    </location>
</feature>